<dbReference type="Proteomes" id="UP001310692">
    <property type="component" value="Unassembled WGS sequence"/>
</dbReference>
<keyword evidence="5 6" id="KW-0269">Exonuclease</keyword>
<sequence>MAGNAHSDIASLSFEKALEELESIVKRLEAGEVELEQSIAIYERGAALKAHCEKKLKDAELKVEKIVLGEDGTARTEPAGID</sequence>
<comment type="subcellular location">
    <subcellularLocation>
        <location evidence="6">Cytoplasm</location>
    </subcellularLocation>
</comment>
<dbReference type="RefSeq" id="WP_330196957.1">
    <property type="nucleotide sequence ID" value="NZ_JAZDRO010000005.1"/>
</dbReference>
<accession>A0ABU7M0T0</accession>
<evidence type="ECO:0000313" key="7">
    <source>
        <dbReference type="EMBL" id="MEE2567396.1"/>
    </source>
</evidence>
<keyword evidence="4 6" id="KW-0378">Hydrolase</keyword>
<evidence type="ECO:0000256" key="4">
    <source>
        <dbReference type="ARBA" id="ARBA00022801"/>
    </source>
</evidence>
<evidence type="ECO:0000256" key="1">
    <source>
        <dbReference type="ARBA" id="ARBA00009998"/>
    </source>
</evidence>
<dbReference type="PANTHER" id="PTHR34137">
    <property type="entry name" value="EXODEOXYRIBONUCLEASE 7 SMALL SUBUNIT"/>
    <property type="match status" value="1"/>
</dbReference>
<dbReference type="SUPFAM" id="SSF116842">
    <property type="entry name" value="XseB-like"/>
    <property type="match status" value="1"/>
</dbReference>
<dbReference type="Gene3D" id="1.10.287.1040">
    <property type="entry name" value="Exonuclease VII, small subunit"/>
    <property type="match status" value="1"/>
</dbReference>
<keyword evidence="3 6" id="KW-0540">Nuclease</keyword>
<reference evidence="7 8" key="1">
    <citation type="submission" date="2024-01" db="EMBL/GenBank/DDBJ databases">
        <title>Hyphobacterium bacterium isolated from marine sediment.</title>
        <authorList>
            <person name="Zhao S."/>
        </authorList>
    </citation>
    <scope>NUCLEOTIDE SEQUENCE [LARGE SCALE GENOMIC DNA]</scope>
    <source>
        <strain evidence="7 8">Y60-23</strain>
    </source>
</reference>
<evidence type="ECO:0000256" key="3">
    <source>
        <dbReference type="ARBA" id="ARBA00022722"/>
    </source>
</evidence>
<dbReference type="NCBIfam" id="NF002140">
    <property type="entry name" value="PRK00977.1-4"/>
    <property type="match status" value="1"/>
</dbReference>
<evidence type="ECO:0000256" key="2">
    <source>
        <dbReference type="ARBA" id="ARBA00022490"/>
    </source>
</evidence>
<dbReference type="InterPro" id="IPR003761">
    <property type="entry name" value="Exonuc_VII_S"/>
</dbReference>
<dbReference type="InterPro" id="IPR037004">
    <property type="entry name" value="Exonuc_VII_ssu_sf"/>
</dbReference>
<gene>
    <name evidence="6" type="primary">xseB</name>
    <name evidence="7" type="ORF">V0U35_11980</name>
</gene>
<protein>
    <recommendedName>
        <fullName evidence="6">Exodeoxyribonuclease 7 small subunit</fullName>
        <ecNumber evidence="6">3.1.11.6</ecNumber>
    </recommendedName>
    <alternativeName>
        <fullName evidence="6">Exodeoxyribonuclease VII small subunit</fullName>
        <shortName evidence="6">Exonuclease VII small subunit</shortName>
    </alternativeName>
</protein>
<dbReference type="EMBL" id="JAZDRO010000005">
    <property type="protein sequence ID" value="MEE2567396.1"/>
    <property type="molecule type" value="Genomic_DNA"/>
</dbReference>
<dbReference type="NCBIfam" id="NF002139">
    <property type="entry name" value="PRK00977.1-3"/>
    <property type="match status" value="1"/>
</dbReference>
<dbReference type="Pfam" id="PF02609">
    <property type="entry name" value="Exonuc_VII_S"/>
    <property type="match status" value="1"/>
</dbReference>
<evidence type="ECO:0000313" key="8">
    <source>
        <dbReference type="Proteomes" id="UP001310692"/>
    </source>
</evidence>
<dbReference type="GO" id="GO:0008855">
    <property type="term" value="F:exodeoxyribonuclease VII activity"/>
    <property type="evidence" value="ECO:0007669"/>
    <property type="project" value="UniProtKB-EC"/>
</dbReference>
<comment type="similarity">
    <text evidence="1 6">Belongs to the XseB family.</text>
</comment>
<comment type="caution">
    <text evidence="7">The sequence shown here is derived from an EMBL/GenBank/DDBJ whole genome shotgun (WGS) entry which is preliminary data.</text>
</comment>
<comment type="catalytic activity">
    <reaction evidence="6">
        <text>Exonucleolytic cleavage in either 5'- to 3'- or 3'- to 5'-direction to yield nucleoside 5'-phosphates.</text>
        <dbReference type="EC" id="3.1.11.6"/>
    </reaction>
</comment>
<dbReference type="HAMAP" id="MF_00337">
    <property type="entry name" value="Exonuc_7_S"/>
    <property type="match status" value="1"/>
</dbReference>
<comment type="subunit">
    <text evidence="6">Heterooligomer composed of large and small subunits.</text>
</comment>
<proteinExistence type="inferred from homology"/>
<keyword evidence="8" id="KW-1185">Reference proteome</keyword>
<keyword evidence="2 6" id="KW-0963">Cytoplasm</keyword>
<organism evidence="7 8">
    <name type="scientific">Hyphobacterium marinum</name>
    <dbReference type="NCBI Taxonomy" id="3116574"/>
    <lineage>
        <taxon>Bacteria</taxon>
        <taxon>Pseudomonadati</taxon>
        <taxon>Pseudomonadota</taxon>
        <taxon>Alphaproteobacteria</taxon>
        <taxon>Maricaulales</taxon>
        <taxon>Maricaulaceae</taxon>
        <taxon>Hyphobacterium</taxon>
    </lineage>
</organism>
<evidence type="ECO:0000256" key="5">
    <source>
        <dbReference type="ARBA" id="ARBA00022839"/>
    </source>
</evidence>
<dbReference type="EC" id="3.1.11.6" evidence="6"/>
<name>A0ABU7M0T0_9PROT</name>
<evidence type="ECO:0000256" key="6">
    <source>
        <dbReference type="HAMAP-Rule" id="MF_00337"/>
    </source>
</evidence>
<comment type="function">
    <text evidence="6">Bidirectionally degrades single-stranded DNA into large acid-insoluble oligonucleotides, which are then degraded further into small acid-soluble oligonucleotides.</text>
</comment>
<dbReference type="NCBIfam" id="TIGR01280">
    <property type="entry name" value="xseB"/>
    <property type="match status" value="1"/>
</dbReference>
<dbReference type="PANTHER" id="PTHR34137:SF1">
    <property type="entry name" value="EXODEOXYRIBONUCLEASE 7 SMALL SUBUNIT"/>
    <property type="match status" value="1"/>
</dbReference>